<dbReference type="AlphaFoldDB" id="X0VST0"/>
<sequence length="101" mass="11467">MESITTSGPAKPCRPKVLWLADKPGWAYDSIVKQISAQITDCEHEVFYMLGEHEATEWVSLGFRMGGADIVVAMHWMYQVQLQNRKETTVIMVTGHRGLEE</sequence>
<protein>
    <submittedName>
        <fullName evidence="1">Uncharacterized protein</fullName>
    </submittedName>
</protein>
<proteinExistence type="predicted"/>
<accession>X0VST0</accession>
<gene>
    <name evidence="1" type="ORF">S01H1_57536</name>
</gene>
<organism evidence="1">
    <name type="scientific">marine sediment metagenome</name>
    <dbReference type="NCBI Taxonomy" id="412755"/>
    <lineage>
        <taxon>unclassified sequences</taxon>
        <taxon>metagenomes</taxon>
        <taxon>ecological metagenomes</taxon>
    </lineage>
</organism>
<reference evidence="1" key="1">
    <citation type="journal article" date="2014" name="Front. Microbiol.">
        <title>High frequency of phylogenetically diverse reductive dehalogenase-homologous genes in deep subseafloor sedimentary metagenomes.</title>
        <authorList>
            <person name="Kawai M."/>
            <person name="Futagami T."/>
            <person name="Toyoda A."/>
            <person name="Takaki Y."/>
            <person name="Nishi S."/>
            <person name="Hori S."/>
            <person name="Arai W."/>
            <person name="Tsubouchi T."/>
            <person name="Morono Y."/>
            <person name="Uchiyama I."/>
            <person name="Ito T."/>
            <person name="Fujiyama A."/>
            <person name="Inagaki F."/>
            <person name="Takami H."/>
        </authorList>
    </citation>
    <scope>NUCLEOTIDE SEQUENCE</scope>
    <source>
        <strain evidence="1">Expedition CK06-06</strain>
    </source>
</reference>
<dbReference type="EMBL" id="BARS01037527">
    <property type="protein sequence ID" value="GAG14217.1"/>
    <property type="molecule type" value="Genomic_DNA"/>
</dbReference>
<name>X0VST0_9ZZZZ</name>
<comment type="caution">
    <text evidence="1">The sequence shown here is derived from an EMBL/GenBank/DDBJ whole genome shotgun (WGS) entry which is preliminary data.</text>
</comment>
<evidence type="ECO:0000313" key="1">
    <source>
        <dbReference type="EMBL" id="GAG14217.1"/>
    </source>
</evidence>